<keyword evidence="3" id="KW-1185">Reference proteome</keyword>
<reference evidence="2 3" key="1">
    <citation type="submission" date="2020-04" db="EMBL/GenBank/DDBJ databases">
        <authorList>
            <person name="Basu S."/>
            <person name="Maruthanayagam V."/>
            <person name="Chakraborty S."/>
            <person name="Pramanik A."/>
            <person name="Mukherjee J."/>
            <person name="Brink B."/>
        </authorList>
    </citation>
    <scope>NUCLEOTIDE SEQUENCE [LARGE SCALE GENOMIC DNA]</scope>
    <source>
        <strain evidence="2 3">AP17</strain>
    </source>
</reference>
<gene>
    <name evidence="2" type="ORF">HCG48_13105</name>
</gene>
<dbReference type="RefSeq" id="WP_168569554.1">
    <property type="nucleotide sequence ID" value="NZ_CP051167.1"/>
</dbReference>
<dbReference type="InterPro" id="IPR036061">
    <property type="entry name" value="CheW-like_dom_sf"/>
</dbReference>
<dbReference type="AlphaFoldDB" id="A0A6H1TXU2"/>
<dbReference type="InterPro" id="IPR002545">
    <property type="entry name" value="CheW-lke_dom"/>
</dbReference>
<evidence type="ECO:0000259" key="1">
    <source>
        <dbReference type="PROSITE" id="PS50851"/>
    </source>
</evidence>
<dbReference type="Proteomes" id="UP000500857">
    <property type="component" value="Chromosome"/>
</dbReference>
<protein>
    <submittedName>
        <fullName evidence="2">Purine-binding chemotaxis protein CheW</fullName>
    </submittedName>
</protein>
<evidence type="ECO:0000313" key="3">
    <source>
        <dbReference type="Proteomes" id="UP000500857"/>
    </source>
</evidence>
<dbReference type="Gene3D" id="2.40.50.180">
    <property type="entry name" value="CheA-289, Domain 4"/>
    <property type="match status" value="1"/>
</dbReference>
<dbReference type="PROSITE" id="PS50851">
    <property type="entry name" value="CHEW"/>
    <property type="match status" value="1"/>
</dbReference>
<dbReference type="EMBL" id="CP051167">
    <property type="protein sequence ID" value="QIZ71401.1"/>
    <property type="molecule type" value="Genomic_DNA"/>
</dbReference>
<dbReference type="PANTHER" id="PTHR22617">
    <property type="entry name" value="CHEMOTAXIS SENSOR HISTIDINE KINASE-RELATED"/>
    <property type="match status" value="1"/>
</dbReference>
<dbReference type="SMART" id="SM00260">
    <property type="entry name" value="CheW"/>
    <property type="match status" value="1"/>
</dbReference>
<accession>A0A6H1TXU2</accession>
<dbReference type="PANTHER" id="PTHR22617:SF23">
    <property type="entry name" value="CHEMOTAXIS PROTEIN CHEW"/>
    <property type="match status" value="1"/>
</dbReference>
<feature type="domain" description="CheW-like" evidence="1">
    <location>
        <begin position="23"/>
        <end position="181"/>
    </location>
</feature>
<dbReference type="KEGG" id="oxy:HCG48_13105"/>
<dbReference type="InterPro" id="IPR039315">
    <property type="entry name" value="CheW"/>
</dbReference>
<dbReference type="GO" id="GO:0005829">
    <property type="term" value="C:cytosol"/>
    <property type="evidence" value="ECO:0007669"/>
    <property type="project" value="TreeGrafter"/>
</dbReference>
<organism evidence="2 3">
    <name type="scientific">Oxynema aestuarii AP17</name>
    <dbReference type="NCBI Taxonomy" id="2064643"/>
    <lineage>
        <taxon>Bacteria</taxon>
        <taxon>Bacillati</taxon>
        <taxon>Cyanobacteriota</taxon>
        <taxon>Cyanophyceae</taxon>
        <taxon>Oscillatoriophycideae</taxon>
        <taxon>Oscillatoriales</taxon>
        <taxon>Oscillatoriaceae</taxon>
        <taxon>Oxynema</taxon>
        <taxon>Oxynema aestuarii</taxon>
    </lineage>
</organism>
<evidence type="ECO:0000313" key="2">
    <source>
        <dbReference type="EMBL" id="QIZ71401.1"/>
    </source>
</evidence>
<dbReference type="GO" id="GO:0006935">
    <property type="term" value="P:chemotaxis"/>
    <property type="evidence" value="ECO:0007669"/>
    <property type="project" value="InterPro"/>
</dbReference>
<proteinExistence type="predicted"/>
<name>A0A6H1TXU2_9CYAN</name>
<dbReference type="SUPFAM" id="SSF50341">
    <property type="entry name" value="CheW-like"/>
    <property type="match status" value="1"/>
</dbReference>
<dbReference type="Pfam" id="PF01584">
    <property type="entry name" value="CheW"/>
    <property type="match status" value="1"/>
</dbReference>
<dbReference type="GO" id="GO:0007165">
    <property type="term" value="P:signal transduction"/>
    <property type="evidence" value="ECO:0007669"/>
    <property type="project" value="InterPro"/>
</dbReference>
<dbReference type="Gene3D" id="2.30.30.40">
    <property type="entry name" value="SH3 Domains"/>
    <property type="match status" value="1"/>
</dbReference>
<sequence>MSALSPSSSPVSNEKESSTSIDSRQFLIFKQDNSWFAIDLMVVREVLFVSAQPIAPVPNTRSFVLGLTNLRGEILAVADFGRSIGSTPSESGGGEEESAIDRHRRILVLEAGNPNDPGGGAILMGLVVSQVRGVFAIDPDRIVSAVEVSEELAPFVRGLYDWEGQLLTIVDVEAIAHYQQW</sequence>